<evidence type="ECO:0000313" key="2">
    <source>
        <dbReference type="EMBL" id="QJA63393.1"/>
    </source>
</evidence>
<reference evidence="1" key="1">
    <citation type="submission" date="2020-03" db="EMBL/GenBank/DDBJ databases">
        <title>The deep terrestrial virosphere.</title>
        <authorList>
            <person name="Holmfeldt K."/>
            <person name="Nilsson E."/>
            <person name="Simone D."/>
            <person name="Lopez-Fernandez M."/>
            <person name="Wu X."/>
            <person name="de Brujin I."/>
            <person name="Lundin D."/>
            <person name="Andersson A."/>
            <person name="Bertilsson S."/>
            <person name="Dopson M."/>
        </authorList>
    </citation>
    <scope>NUCLEOTIDE SEQUENCE</scope>
    <source>
        <strain evidence="3">MM415A01400</strain>
        <strain evidence="2">MM415B00628</strain>
        <strain evidence="1">TM448A02226</strain>
        <strain evidence="4">TM448B01052</strain>
    </source>
</reference>
<dbReference type="EMBL" id="MT144695">
    <property type="protein sequence ID" value="QJH97650.1"/>
    <property type="molecule type" value="Genomic_DNA"/>
</dbReference>
<name>A0A6H1ZWN0_9ZZZZ</name>
<dbReference type="EMBL" id="MT144277">
    <property type="protein sequence ID" value="QJA51610.1"/>
    <property type="molecule type" value="Genomic_DNA"/>
</dbReference>
<sequence length="136" mass="14579">MSFEPAQGRWVNQKKPTKASTTYTVGMMTYNDGTNDVPVTSTTQLNLSGIVLEAKASTSATTSILLRVPSGQDCTFYGDMVSGETLSKANEGAPFDFSSTGLTVSTNSTYDTLRLVKYISSTKGEFAYNLTTGIEN</sequence>
<organism evidence="1">
    <name type="scientific">viral metagenome</name>
    <dbReference type="NCBI Taxonomy" id="1070528"/>
    <lineage>
        <taxon>unclassified sequences</taxon>
        <taxon>metagenomes</taxon>
        <taxon>organismal metagenomes</taxon>
    </lineage>
</organism>
<proteinExistence type="predicted"/>
<evidence type="ECO:0000313" key="4">
    <source>
        <dbReference type="EMBL" id="QJH97650.1"/>
    </source>
</evidence>
<accession>A0A6H1ZWN0</accession>
<evidence type="ECO:0000313" key="3">
    <source>
        <dbReference type="EMBL" id="QJA76917.1"/>
    </source>
</evidence>
<protein>
    <submittedName>
        <fullName evidence="1">Uncharacterized protein</fullName>
    </submittedName>
</protein>
<dbReference type="EMBL" id="MT141496">
    <property type="protein sequence ID" value="QJA63393.1"/>
    <property type="molecule type" value="Genomic_DNA"/>
</dbReference>
<dbReference type="AlphaFoldDB" id="A0A6H1ZWN0"/>
<dbReference type="EMBL" id="MT142252">
    <property type="protein sequence ID" value="QJA76917.1"/>
    <property type="molecule type" value="Genomic_DNA"/>
</dbReference>
<evidence type="ECO:0000313" key="1">
    <source>
        <dbReference type="EMBL" id="QJA51610.1"/>
    </source>
</evidence>
<gene>
    <name evidence="3" type="ORF">MM415A01400_0011</name>
    <name evidence="2" type="ORF">MM415B00628_0011</name>
    <name evidence="1" type="ORF">TM448A02226_0006</name>
    <name evidence="4" type="ORF">TM448B01052_0016</name>
</gene>